<evidence type="ECO:0000313" key="3">
    <source>
        <dbReference type="EMBL" id="KAH0966490.1"/>
    </source>
</evidence>
<dbReference type="GeneID" id="68351028"/>
<accession>A0A9P8N442</accession>
<dbReference type="Proteomes" id="UP000824596">
    <property type="component" value="Unassembled WGS sequence"/>
</dbReference>
<keyword evidence="4" id="KW-1185">Reference proteome</keyword>
<feature type="signal peptide" evidence="2">
    <location>
        <begin position="1"/>
        <end position="24"/>
    </location>
</feature>
<organism evidence="3 4">
    <name type="scientific">Hirsutella rhossiliensis</name>
    <dbReference type="NCBI Taxonomy" id="111463"/>
    <lineage>
        <taxon>Eukaryota</taxon>
        <taxon>Fungi</taxon>
        <taxon>Dikarya</taxon>
        <taxon>Ascomycota</taxon>
        <taxon>Pezizomycotina</taxon>
        <taxon>Sordariomycetes</taxon>
        <taxon>Hypocreomycetidae</taxon>
        <taxon>Hypocreales</taxon>
        <taxon>Ophiocordycipitaceae</taxon>
        <taxon>Hirsutella</taxon>
    </lineage>
</organism>
<reference evidence="3" key="1">
    <citation type="submission" date="2021-09" db="EMBL/GenBank/DDBJ databases">
        <title>A high-quality genome of the endoparasitic fungus Hirsutella rhossiliensis with a comparison of Hirsutella genomes reveals transposable elements contributing to genome size variation.</title>
        <authorList>
            <person name="Lin R."/>
            <person name="Jiao Y."/>
            <person name="Sun X."/>
            <person name="Ling J."/>
            <person name="Xie B."/>
            <person name="Cheng X."/>
        </authorList>
    </citation>
    <scope>NUCLEOTIDE SEQUENCE</scope>
    <source>
        <strain evidence="3">HR02</strain>
    </source>
</reference>
<dbReference type="EMBL" id="JAIZPD010000002">
    <property type="protein sequence ID" value="KAH0966490.1"/>
    <property type="molecule type" value="Genomic_DNA"/>
</dbReference>
<comment type="caution">
    <text evidence="3">The sequence shown here is derived from an EMBL/GenBank/DDBJ whole genome shotgun (WGS) entry which is preliminary data.</text>
</comment>
<dbReference type="AlphaFoldDB" id="A0A9P8N442"/>
<feature type="chain" id="PRO_5040305973" evidence="2">
    <location>
        <begin position="25"/>
        <end position="454"/>
    </location>
</feature>
<dbReference type="RefSeq" id="XP_044724003.1">
    <property type="nucleotide sequence ID" value="XM_044860370.1"/>
</dbReference>
<sequence>MITIQPGPLPLVALGGIFWSQVQAYAPRTGDETGPDDYDRQPNPVYDRRWENYGAGNQQPLLSGRERPEGTTSRRLARDFMNELTSPHNTLLDNDRRQTLRQLLDRSPDTEPDRDFPLIRLSQPLQHIDWSTVSIPPRLQLLLAGDLVTAAMCAEAVLQVDKFVKPNRDRRAMQADCEKLLAKIGKAPPCAKLKNLEFGFKLSNDYWSGTYDRIGATLDGPAGKAVLAIKDEPSPGFEASIPVDMQRSFGSDTIDIDGISRIHLTAQGIFWKWRNERNDKWQVQDITLRATCAEPGFEFKNDKLIALNAWYGHPGGWFFEPFEEKTVATFNVTPGDWHMTPPCANIKGLEYEFKLGNELGAGTWDSLSFTLGQGKEISLANSVSGGFSKTNRINLRDVFGSEQVDIRDIKNISLLDRAGRGDGWLFEGISFTASCADVPKKMRLSKFASVDKWL</sequence>
<keyword evidence="2" id="KW-0732">Signal</keyword>
<evidence type="ECO:0000313" key="4">
    <source>
        <dbReference type="Proteomes" id="UP000824596"/>
    </source>
</evidence>
<dbReference type="OrthoDB" id="4924915at2759"/>
<evidence type="ECO:0000256" key="1">
    <source>
        <dbReference type="SAM" id="MobiDB-lite"/>
    </source>
</evidence>
<proteinExistence type="predicted"/>
<gene>
    <name evidence="3" type="ORF">HRG_01899</name>
</gene>
<feature type="region of interest" description="Disordered" evidence="1">
    <location>
        <begin position="27"/>
        <end position="71"/>
    </location>
</feature>
<protein>
    <submittedName>
        <fullName evidence="3">Protein-tyrosine phosphatase</fullName>
    </submittedName>
</protein>
<name>A0A9P8N442_9HYPO</name>
<evidence type="ECO:0000256" key="2">
    <source>
        <dbReference type="SAM" id="SignalP"/>
    </source>
</evidence>